<keyword evidence="7" id="KW-0406">Ion transport</keyword>
<evidence type="ECO:0000256" key="13">
    <source>
        <dbReference type="SAM" id="SignalP"/>
    </source>
</evidence>
<dbReference type="InterPro" id="IPR039426">
    <property type="entry name" value="TonB-dep_rcpt-like"/>
</dbReference>
<evidence type="ECO:0000256" key="5">
    <source>
        <dbReference type="ARBA" id="ARBA00022692"/>
    </source>
</evidence>
<keyword evidence="9 11" id="KW-0472">Membrane</keyword>
<reference evidence="17" key="1">
    <citation type="journal article" date="2019" name="Int. J. Syst. Evol. Microbiol.">
        <title>The Global Catalogue of Microorganisms (GCM) 10K type strain sequencing project: providing services to taxonomists for standard genome sequencing and annotation.</title>
        <authorList>
            <consortium name="The Broad Institute Genomics Platform"/>
            <consortium name="The Broad Institute Genome Sequencing Center for Infectious Disease"/>
            <person name="Wu L."/>
            <person name="Ma J."/>
        </authorList>
    </citation>
    <scope>NUCLEOTIDE SEQUENCE [LARGE SCALE GENOMIC DNA]</scope>
    <source>
        <strain evidence="17">CGMCC 1.10759</strain>
    </source>
</reference>
<keyword evidence="2 11" id="KW-0813">Transport</keyword>
<keyword evidence="16" id="KW-0675">Receptor</keyword>
<evidence type="ECO:0000256" key="8">
    <source>
        <dbReference type="ARBA" id="ARBA00023077"/>
    </source>
</evidence>
<dbReference type="RefSeq" id="WP_380605395.1">
    <property type="nucleotide sequence ID" value="NZ_JBHSDU010000015.1"/>
</dbReference>
<sequence>MSNSKKRLAYAVATVLTGTGFAAATPGVALAQNTADSGIEEVLVTAQRRTQSLQDVPIAMQVVDSALIDDVAAENLGDLNGFVPGLVVSDGSPTQPKYQIRGIQTSDFGVGTDPAVGVYVDGIYAARSGASLLAFNDIDHIEVLKGPQGTLFGRNSAAGAISIVTTQPQDEFHSRLRVRVGEHGKQYYEGMLNTPIGDSLALRMNGVYNKSDGWLKDAATGQDLNPEENWAGRVALRWKISDATSATLSWDHDDLDQLARPAIGLIPVTAGQTGVPYPANPATYLDPRKAPIYNDVVGNEESRQLDQVNLFVDHSFGSADFRSSTSWRQFDTVNREDEDGTNMIATYFDTANIEDNESFYQEFKFSGKTSAIDWVGGVSYYKEKAKQTSDTHTYTDGIDTLGANLGIFEPLGIPSLYGYTSSVLEQFGVPVTLLGMPWREAMYNRGDFEAYAAFGDVIWHMNDKTNLTFGLRYTHDKKKFTWINGPHETPELDQIVAGLQQAGVLDPETAAGLRFADIVFAVDTPPGGLTKTDSWDDVSPRLVLDYKVTPNVMVFGSLAKGYKAGGYNSTEVGSEFENEDVWNFETGIKSVFPDVGVTLNASAYYYIYNNKQAIALAADVEGSDIPQYVIDTSDEKAWGVDVDAQWRPVDQLRLFANLAFIDATFKDKTTRGEDPLDLSGEPTGEPYLSASLGASYGWALGASGDVELSGRYAYRGKSRCNQDSERQGTCALQSVFQVNEATNRVDLRLAWTSANDTFGLAAFVTNVLDDQYVTGINRITADTFGTPFASISEPRQWGVEATVSF</sequence>
<organism evidence="16 17">
    <name type="scientific">Steroidobacter flavus</name>
    <dbReference type="NCBI Taxonomy" id="1842136"/>
    <lineage>
        <taxon>Bacteria</taxon>
        <taxon>Pseudomonadati</taxon>
        <taxon>Pseudomonadota</taxon>
        <taxon>Gammaproteobacteria</taxon>
        <taxon>Steroidobacterales</taxon>
        <taxon>Steroidobacteraceae</taxon>
        <taxon>Steroidobacter</taxon>
    </lineage>
</organism>
<comment type="subcellular location">
    <subcellularLocation>
        <location evidence="1 11">Cell outer membrane</location>
        <topology evidence="1 11">Multi-pass membrane protein</topology>
    </subcellularLocation>
</comment>
<comment type="caution">
    <text evidence="16">The sequence shown here is derived from an EMBL/GenBank/DDBJ whole genome shotgun (WGS) entry which is preliminary data.</text>
</comment>
<feature type="chain" id="PRO_5046791779" evidence="13">
    <location>
        <begin position="32"/>
        <end position="805"/>
    </location>
</feature>
<name>A0ABV8T2X3_9GAMM</name>
<accession>A0ABV8T2X3</accession>
<evidence type="ECO:0000256" key="9">
    <source>
        <dbReference type="ARBA" id="ARBA00023136"/>
    </source>
</evidence>
<evidence type="ECO:0000259" key="15">
    <source>
        <dbReference type="Pfam" id="PF07715"/>
    </source>
</evidence>
<keyword evidence="13" id="KW-0732">Signal</keyword>
<evidence type="ECO:0000313" key="16">
    <source>
        <dbReference type="EMBL" id="MFC4314316.1"/>
    </source>
</evidence>
<evidence type="ECO:0000313" key="17">
    <source>
        <dbReference type="Proteomes" id="UP001595904"/>
    </source>
</evidence>
<protein>
    <submittedName>
        <fullName evidence="16">TonB-dependent receptor</fullName>
    </submittedName>
</protein>
<keyword evidence="5 11" id="KW-0812">Transmembrane</keyword>
<evidence type="ECO:0000256" key="11">
    <source>
        <dbReference type="PROSITE-ProRule" id="PRU01360"/>
    </source>
</evidence>
<comment type="similarity">
    <text evidence="11 12">Belongs to the TonB-dependent receptor family.</text>
</comment>
<keyword evidence="8 12" id="KW-0798">TonB box</keyword>
<dbReference type="PROSITE" id="PS52016">
    <property type="entry name" value="TONB_DEPENDENT_REC_3"/>
    <property type="match status" value="1"/>
</dbReference>
<dbReference type="PANTHER" id="PTHR32552">
    <property type="entry name" value="FERRICHROME IRON RECEPTOR-RELATED"/>
    <property type="match status" value="1"/>
</dbReference>
<gene>
    <name evidence="16" type="ORF">ACFPN2_34950</name>
</gene>
<evidence type="ECO:0000256" key="12">
    <source>
        <dbReference type="RuleBase" id="RU003357"/>
    </source>
</evidence>
<dbReference type="EMBL" id="JBHSDU010000015">
    <property type="protein sequence ID" value="MFC4314316.1"/>
    <property type="molecule type" value="Genomic_DNA"/>
</dbReference>
<dbReference type="PANTHER" id="PTHR32552:SF81">
    <property type="entry name" value="TONB-DEPENDENT OUTER MEMBRANE RECEPTOR"/>
    <property type="match status" value="1"/>
</dbReference>
<keyword evidence="3 11" id="KW-1134">Transmembrane beta strand</keyword>
<evidence type="ECO:0000256" key="1">
    <source>
        <dbReference type="ARBA" id="ARBA00004571"/>
    </source>
</evidence>
<keyword evidence="17" id="KW-1185">Reference proteome</keyword>
<dbReference type="InterPro" id="IPR000531">
    <property type="entry name" value="Beta-barrel_TonB"/>
</dbReference>
<dbReference type="InterPro" id="IPR012910">
    <property type="entry name" value="Plug_dom"/>
</dbReference>
<evidence type="ECO:0000256" key="2">
    <source>
        <dbReference type="ARBA" id="ARBA00022448"/>
    </source>
</evidence>
<keyword evidence="6" id="KW-0408">Iron</keyword>
<feature type="domain" description="TonB-dependent receptor-like beta-barrel" evidence="14">
    <location>
        <begin position="305"/>
        <end position="767"/>
    </location>
</feature>
<evidence type="ECO:0000256" key="10">
    <source>
        <dbReference type="ARBA" id="ARBA00023237"/>
    </source>
</evidence>
<evidence type="ECO:0000259" key="14">
    <source>
        <dbReference type="Pfam" id="PF00593"/>
    </source>
</evidence>
<dbReference type="Pfam" id="PF00593">
    <property type="entry name" value="TonB_dep_Rec_b-barrel"/>
    <property type="match status" value="1"/>
</dbReference>
<keyword evidence="10 11" id="KW-0998">Cell outer membrane</keyword>
<dbReference type="InterPro" id="IPR036942">
    <property type="entry name" value="Beta-barrel_TonB_sf"/>
</dbReference>
<dbReference type="Gene3D" id="2.40.170.20">
    <property type="entry name" value="TonB-dependent receptor, beta-barrel domain"/>
    <property type="match status" value="1"/>
</dbReference>
<evidence type="ECO:0000256" key="4">
    <source>
        <dbReference type="ARBA" id="ARBA00022496"/>
    </source>
</evidence>
<proteinExistence type="inferred from homology"/>
<dbReference type="Pfam" id="PF07715">
    <property type="entry name" value="Plug"/>
    <property type="match status" value="1"/>
</dbReference>
<feature type="signal peptide" evidence="13">
    <location>
        <begin position="1"/>
        <end position="31"/>
    </location>
</feature>
<evidence type="ECO:0000256" key="7">
    <source>
        <dbReference type="ARBA" id="ARBA00023065"/>
    </source>
</evidence>
<dbReference type="Proteomes" id="UP001595904">
    <property type="component" value="Unassembled WGS sequence"/>
</dbReference>
<evidence type="ECO:0000256" key="3">
    <source>
        <dbReference type="ARBA" id="ARBA00022452"/>
    </source>
</evidence>
<dbReference type="SUPFAM" id="SSF56935">
    <property type="entry name" value="Porins"/>
    <property type="match status" value="1"/>
</dbReference>
<feature type="domain" description="TonB-dependent receptor plug" evidence="15">
    <location>
        <begin position="53"/>
        <end position="160"/>
    </location>
</feature>
<evidence type="ECO:0000256" key="6">
    <source>
        <dbReference type="ARBA" id="ARBA00023004"/>
    </source>
</evidence>
<keyword evidence="4" id="KW-0410">Iron transport</keyword>